<dbReference type="OrthoDB" id="8185902at2759"/>
<dbReference type="GO" id="GO:0005615">
    <property type="term" value="C:extracellular space"/>
    <property type="evidence" value="ECO:0007669"/>
    <property type="project" value="TreeGrafter"/>
</dbReference>
<sequence length="169" mass="19421">MNNFKAVGTDIKLYGLPTYHINSLHIDLPKQQIDIDLQLKDIRMEALYNVSAKILIPINGKGPIKLNAKDVNAKVKLHFKLVERGGKKYTYFPTMTTKLNVKDYTVKFEADNFDKTLQEAVSQALGNSHQEILEATRPNLERVISERCLQIANKICKHFTYDELFPDRE</sequence>
<name>A0A154PNX8_DUFNO</name>
<dbReference type="SMART" id="SM00700">
    <property type="entry name" value="JHBP"/>
    <property type="match status" value="1"/>
</dbReference>
<evidence type="ECO:0008006" key="3">
    <source>
        <dbReference type="Google" id="ProtNLM"/>
    </source>
</evidence>
<evidence type="ECO:0000313" key="2">
    <source>
        <dbReference type="Proteomes" id="UP000076502"/>
    </source>
</evidence>
<protein>
    <recommendedName>
        <fullName evidence="3">Protein takeout</fullName>
    </recommendedName>
</protein>
<dbReference type="PANTHER" id="PTHR11008">
    <property type="entry name" value="PROTEIN TAKEOUT-LIKE PROTEIN"/>
    <property type="match status" value="1"/>
</dbReference>
<dbReference type="InterPro" id="IPR038606">
    <property type="entry name" value="To_sf"/>
</dbReference>
<proteinExistence type="predicted"/>
<evidence type="ECO:0000313" key="1">
    <source>
        <dbReference type="EMBL" id="KZC13437.1"/>
    </source>
</evidence>
<dbReference type="PANTHER" id="PTHR11008:SF39">
    <property type="entry name" value="CIRCADIAN CLOCK-CONTROLLED PROTEIN-LIKE PROTEIN"/>
    <property type="match status" value="1"/>
</dbReference>
<gene>
    <name evidence="1" type="ORF">WN55_04988</name>
</gene>
<dbReference type="Proteomes" id="UP000076502">
    <property type="component" value="Unassembled WGS sequence"/>
</dbReference>
<keyword evidence="2" id="KW-1185">Reference proteome</keyword>
<dbReference type="InterPro" id="IPR010562">
    <property type="entry name" value="Haemolymph_juvenile_hormone-bd"/>
</dbReference>
<organism evidence="1 2">
    <name type="scientific">Dufourea novaeangliae</name>
    <name type="common">Sweat bee</name>
    <dbReference type="NCBI Taxonomy" id="178035"/>
    <lineage>
        <taxon>Eukaryota</taxon>
        <taxon>Metazoa</taxon>
        <taxon>Ecdysozoa</taxon>
        <taxon>Arthropoda</taxon>
        <taxon>Hexapoda</taxon>
        <taxon>Insecta</taxon>
        <taxon>Pterygota</taxon>
        <taxon>Neoptera</taxon>
        <taxon>Endopterygota</taxon>
        <taxon>Hymenoptera</taxon>
        <taxon>Apocrita</taxon>
        <taxon>Aculeata</taxon>
        <taxon>Apoidea</taxon>
        <taxon>Anthophila</taxon>
        <taxon>Halictidae</taxon>
        <taxon>Rophitinae</taxon>
        <taxon>Dufourea</taxon>
    </lineage>
</organism>
<dbReference type="AlphaFoldDB" id="A0A154PNX8"/>
<dbReference type="Gene3D" id="3.15.10.30">
    <property type="entry name" value="Haemolymph juvenile hormone binding protein"/>
    <property type="match status" value="1"/>
</dbReference>
<dbReference type="Pfam" id="PF06585">
    <property type="entry name" value="JHBP"/>
    <property type="match status" value="1"/>
</dbReference>
<dbReference type="EMBL" id="KQ435007">
    <property type="protein sequence ID" value="KZC13437.1"/>
    <property type="molecule type" value="Genomic_DNA"/>
</dbReference>
<accession>A0A154PNX8</accession>
<reference evidence="1 2" key="1">
    <citation type="submission" date="2015-07" db="EMBL/GenBank/DDBJ databases">
        <title>The genome of Dufourea novaeangliae.</title>
        <authorList>
            <person name="Pan H."/>
            <person name="Kapheim K."/>
        </authorList>
    </citation>
    <scope>NUCLEOTIDE SEQUENCE [LARGE SCALE GENOMIC DNA]</scope>
    <source>
        <strain evidence="1">0120121106</strain>
        <tissue evidence="1">Whole body</tissue>
    </source>
</reference>